<proteinExistence type="predicted"/>
<accession>A0A1H1KHX7</accession>
<protein>
    <recommendedName>
        <fullName evidence="3">Transposase</fullName>
    </recommendedName>
</protein>
<dbReference type="STRING" id="157910.SAMN05445850_8035"/>
<evidence type="ECO:0000313" key="2">
    <source>
        <dbReference type="Proteomes" id="UP000199365"/>
    </source>
</evidence>
<name>A0A1H1KHX7_9BURK</name>
<keyword evidence="2" id="KW-1185">Reference proteome</keyword>
<evidence type="ECO:0008006" key="3">
    <source>
        <dbReference type="Google" id="ProtNLM"/>
    </source>
</evidence>
<reference evidence="2" key="1">
    <citation type="submission" date="2016-10" db="EMBL/GenBank/DDBJ databases">
        <authorList>
            <person name="Varghese N."/>
            <person name="Submissions S."/>
        </authorList>
    </citation>
    <scope>NUCLEOTIDE SEQUENCE [LARGE SCALE GENOMIC DNA]</scope>
    <source>
        <strain evidence="2">DUS833</strain>
    </source>
</reference>
<dbReference type="EMBL" id="FNKX01000004">
    <property type="protein sequence ID" value="SDR61913.1"/>
    <property type="molecule type" value="Genomic_DNA"/>
</dbReference>
<evidence type="ECO:0000313" key="1">
    <source>
        <dbReference type="EMBL" id="SDR61913.1"/>
    </source>
</evidence>
<dbReference type="Proteomes" id="UP000199365">
    <property type="component" value="Unassembled WGS sequence"/>
</dbReference>
<dbReference type="RefSeq" id="WP_090812453.1">
    <property type="nucleotide sequence ID" value="NZ_FNKX01000004.1"/>
</dbReference>
<gene>
    <name evidence="1" type="ORF">SAMN05445850_8035</name>
</gene>
<dbReference type="AlphaFoldDB" id="A0A1H1KHX7"/>
<sequence length="492" mass="54475">MNRSASAAAKLPEHVRQDLAVRALAGSGTISALAGGHGVSRKFVYAQTRKARVALADAFASAVPEDEVLFELPVSQRWLRQVMVALTLICRSSYRGVVEFMRDLLGVSTSVGNVHDVQQWAAQQAAALNCEQDLSGIRVGLHDEIFQGSRPVLAGVDAESTYCYLLSAEAHRDGDTWGVHLLDAAQQGLAPDYTIADAGQGLRAGQRAAWGDTPCHGDVFHIQRLCEGLANTLGNLARGARSRREKLDARLNQPRSRARDGGFATQLRQARRSEAQAHQLACDIRTLTQWLSHDILALAGPRLATREALFDFIVEELRKREPLDARRIRPVRVALQNQRDDLLAFAGVLDKKLAAIAQSANVSDEFVRAACVLHRKPRTSSAYWQGWGRLRASLGGQFHAVFAAVSEAMAHTPRGSALVENLNSRLRNYFTLRRHLGAPYLDLLRFFLNHRRFVRSRRAERQGRSPCELMTGRDHPHWLTLLGLGPLQPQRV</sequence>
<organism evidence="1 2">
    <name type="scientific">Paraburkholderia tuberum</name>
    <dbReference type="NCBI Taxonomy" id="157910"/>
    <lineage>
        <taxon>Bacteria</taxon>
        <taxon>Pseudomonadati</taxon>
        <taxon>Pseudomonadota</taxon>
        <taxon>Betaproteobacteria</taxon>
        <taxon>Burkholderiales</taxon>
        <taxon>Burkholderiaceae</taxon>
        <taxon>Paraburkholderia</taxon>
    </lineage>
</organism>